<dbReference type="GO" id="GO:0016020">
    <property type="term" value="C:membrane"/>
    <property type="evidence" value="ECO:0007669"/>
    <property type="project" value="UniProtKB-SubCell"/>
</dbReference>
<evidence type="ECO:0000313" key="8">
    <source>
        <dbReference type="Proteomes" id="UP001220610"/>
    </source>
</evidence>
<organism evidence="7 8">
    <name type="scientific">Candidatus Pseudobacter hemicellulosilyticus</name>
    <dbReference type="NCBI Taxonomy" id="3121375"/>
    <lineage>
        <taxon>Bacteria</taxon>
        <taxon>Pseudomonadati</taxon>
        <taxon>Bacteroidota</taxon>
        <taxon>Chitinophagia</taxon>
        <taxon>Chitinophagales</taxon>
        <taxon>Chitinophagaceae</taxon>
        <taxon>Pseudobacter</taxon>
    </lineage>
</organism>
<name>A0AAJ5WRQ3_9BACT</name>
<protein>
    <recommendedName>
        <fullName evidence="6">Methylamine utilisation protein MauE domain-containing protein</fullName>
    </recommendedName>
</protein>
<feature type="domain" description="Methylamine utilisation protein MauE" evidence="6">
    <location>
        <begin position="5"/>
        <end position="130"/>
    </location>
</feature>
<dbReference type="EMBL" id="CP119311">
    <property type="protein sequence ID" value="WEK35472.1"/>
    <property type="molecule type" value="Genomic_DNA"/>
</dbReference>
<evidence type="ECO:0000256" key="5">
    <source>
        <dbReference type="SAM" id="Phobius"/>
    </source>
</evidence>
<dbReference type="Pfam" id="PF07291">
    <property type="entry name" value="MauE"/>
    <property type="match status" value="1"/>
</dbReference>
<gene>
    <name evidence="7" type="ORF">P0Y53_23520</name>
</gene>
<evidence type="ECO:0000256" key="1">
    <source>
        <dbReference type="ARBA" id="ARBA00004141"/>
    </source>
</evidence>
<dbReference type="InterPro" id="IPR009908">
    <property type="entry name" value="Methylamine_util_MauE"/>
</dbReference>
<dbReference type="AlphaFoldDB" id="A0AAJ5WRQ3"/>
<comment type="subcellular location">
    <subcellularLocation>
        <location evidence="1">Membrane</location>
        <topology evidence="1">Multi-pass membrane protein</topology>
    </subcellularLocation>
</comment>
<proteinExistence type="predicted"/>
<keyword evidence="3 5" id="KW-1133">Transmembrane helix</keyword>
<keyword evidence="2 5" id="KW-0812">Transmembrane</keyword>
<dbReference type="Proteomes" id="UP001220610">
    <property type="component" value="Chromosome"/>
</dbReference>
<evidence type="ECO:0000313" key="7">
    <source>
        <dbReference type="EMBL" id="WEK35472.1"/>
    </source>
</evidence>
<dbReference type="GO" id="GO:0030416">
    <property type="term" value="P:methylamine metabolic process"/>
    <property type="evidence" value="ECO:0007669"/>
    <property type="project" value="InterPro"/>
</dbReference>
<feature type="transmembrane region" description="Helical" evidence="5">
    <location>
        <begin position="73"/>
        <end position="93"/>
    </location>
</feature>
<accession>A0AAJ5WRQ3</accession>
<reference evidence="7" key="1">
    <citation type="submission" date="2023-03" db="EMBL/GenBank/DDBJ databases">
        <title>Andean soil-derived lignocellulolytic bacterial consortium as a source of novel taxa and putative plastic-active enzymes.</title>
        <authorList>
            <person name="Diaz-Garcia L."/>
            <person name="Chuvochina M."/>
            <person name="Feuerriegel G."/>
            <person name="Bunk B."/>
            <person name="Sproer C."/>
            <person name="Streit W.R."/>
            <person name="Rodriguez L.M."/>
            <person name="Overmann J."/>
            <person name="Jimenez D.J."/>
        </authorList>
    </citation>
    <scope>NUCLEOTIDE SEQUENCE</scope>
    <source>
        <strain evidence="7">MAG 7</strain>
    </source>
</reference>
<feature type="transmembrane region" description="Helical" evidence="5">
    <location>
        <begin position="113"/>
        <end position="131"/>
    </location>
</feature>
<evidence type="ECO:0000256" key="2">
    <source>
        <dbReference type="ARBA" id="ARBA00022692"/>
    </source>
</evidence>
<evidence type="ECO:0000259" key="6">
    <source>
        <dbReference type="Pfam" id="PF07291"/>
    </source>
</evidence>
<keyword evidence="4 5" id="KW-0472">Membrane</keyword>
<evidence type="ECO:0000256" key="3">
    <source>
        <dbReference type="ARBA" id="ARBA00022989"/>
    </source>
</evidence>
<evidence type="ECO:0000256" key="4">
    <source>
        <dbReference type="ARBA" id="ARBA00023136"/>
    </source>
</evidence>
<feature type="transmembrane region" description="Helical" evidence="5">
    <location>
        <begin position="48"/>
        <end position="66"/>
    </location>
</feature>
<sequence length="150" mass="16324">MTRKLVVGTVSLLLILLFLSTAGSKLADLSNFHFGLTESPFIAPFADVLAYAVPLTEVAISVALMVRRWRLAGLYASFVLMLLFTIYISAMLLSGLDIPCSCGGIVEEMSWEMHIVFNSFFVVASAVAIFFHKQTNLSYAKGNLSTPGAH</sequence>